<dbReference type="NCBIfam" id="NF040486">
    <property type="entry name" value="SrfA_fam"/>
    <property type="match status" value="1"/>
</dbReference>
<proteinExistence type="predicted"/>
<accession>A0A4P7UPX8</accession>
<feature type="compositionally biased region" description="Basic and acidic residues" evidence="1">
    <location>
        <begin position="266"/>
        <end position="277"/>
    </location>
</feature>
<dbReference type="RefSeq" id="WP_136399755.1">
    <property type="nucleotide sequence ID" value="NZ_CP036295.1"/>
</dbReference>
<evidence type="ECO:0000313" key="3">
    <source>
        <dbReference type="EMBL" id="QCC85602.1"/>
    </source>
</evidence>
<reference evidence="3 4" key="1">
    <citation type="submission" date="2019-02" db="EMBL/GenBank/DDBJ databases">
        <title>Complete Genome Sequence of Desulfovibrio desulfuricans IC1, a Sulfonate Utilizing Anaerobe.</title>
        <authorList>
            <person name="Day L.A."/>
            <person name="De Leon K.B."/>
            <person name="Wall J.D."/>
        </authorList>
    </citation>
    <scope>NUCLEOTIDE SEQUENCE [LARGE SCALE GENOMIC DNA]</scope>
    <source>
        <strain evidence="3 4">IC1</strain>
    </source>
</reference>
<dbReference type="AlphaFoldDB" id="A0A4P7UPX8"/>
<dbReference type="Proteomes" id="UP000297065">
    <property type="component" value="Chromosome"/>
</dbReference>
<keyword evidence="2" id="KW-0472">Membrane</keyword>
<evidence type="ECO:0000256" key="2">
    <source>
        <dbReference type="SAM" id="Phobius"/>
    </source>
</evidence>
<organism evidence="3 4">
    <name type="scientific">Desulfovibrio desulfuricans</name>
    <dbReference type="NCBI Taxonomy" id="876"/>
    <lineage>
        <taxon>Bacteria</taxon>
        <taxon>Pseudomonadati</taxon>
        <taxon>Thermodesulfobacteriota</taxon>
        <taxon>Desulfovibrionia</taxon>
        <taxon>Desulfovibrionales</taxon>
        <taxon>Desulfovibrionaceae</taxon>
        <taxon>Desulfovibrio</taxon>
    </lineage>
</organism>
<evidence type="ECO:0000313" key="4">
    <source>
        <dbReference type="Proteomes" id="UP000297065"/>
    </source>
</evidence>
<dbReference type="OrthoDB" id="5448848at2"/>
<feature type="compositionally biased region" description="Pro residues" evidence="1">
    <location>
        <begin position="254"/>
        <end position="263"/>
    </location>
</feature>
<keyword evidence="2" id="KW-0812">Transmembrane</keyword>
<feature type="transmembrane region" description="Helical" evidence="2">
    <location>
        <begin position="186"/>
        <end position="207"/>
    </location>
</feature>
<name>A0A4P7UPX8_DESDE</name>
<feature type="region of interest" description="Disordered" evidence="1">
    <location>
        <begin position="252"/>
        <end position="342"/>
    </location>
</feature>
<protein>
    <submittedName>
        <fullName evidence="3">Uncharacterized protein</fullName>
    </submittedName>
</protein>
<dbReference type="InterPro" id="IPR047774">
    <property type="entry name" value="SrfA-like"/>
</dbReference>
<gene>
    <name evidence="3" type="ORF">DDIC_06860</name>
</gene>
<keyword evidence="2" id="KW-1133">Transmembrane helix</keyword>
<sequence>MSTRIAVSLRGQMRALASQGIFATDCYEQLKSILLQKFGPEHAALLAEPQHNAEGNSVDWYAEGNGPAVPLSDLAEPEAQALRARAGALAADIAGLANDLTVDAQARQAISGQLLRLALQHPTDEDIWSVDGKPVLINWGFAPGSVGAQPQDLTRLGGVLPPPPPPAPVPAAVPVAAPPRSGCLPWLLPLLLLLLLLWLLGAALGLLPSPLPAGCMPVDRAALEAEKQKSAANEDQLALLWRQLQEKAALCKPVTPPVTPPVAPKVEPKVEEPKQPDPEVVEPFLGETPVEPPKVAEAPKPKPQPKPKPEPVQPPKEEPKQVEPPKPAPKKNDNLAIPEDAAKKNDLSFLEGCWTSETGLYSHPSNEPIIAEYCFDKSGRGRRLVRERNGQVCSGSASARFQGNQLQFDSSQARCPRGGTYVPQKVECNGQENTTQCKGRELGGANLRWDARFKRK</sequence>
<feature type="compositionally biased region" description="Pro residues" evidence="1">
    <location>
        <begin position="301"/>
        <end position="314"/>
    </location>
</feature>
<dbReference type="EMBL" id="CP036295">
    <property type="protein sequence ID" value="QCC85602.1"/>
    <property type="molecule type" value="Genomic_DNA"/>
</dbReference>
<evidence type="ECO:0000256" key="1">
    <source>
        <dbReference type="SAM" id="MobiDB-lite"/>
    </source>
</evidence>